<evidence type="ECO:0000256" key="7">
    <source>
        <dbReference type="ARBA" id="ARBA00022840"/>
    </source>
</evidence>
<dbReference type="Ensembl" id="ENSCHIT00010022018.1">
    <property type="protein sequence ID" value="ENSCHIP00010015681.1"/>
    <property type="gene ID" value="ENSCHIG00010011048.1"/>
</dbReference>
<keyword evidence="9" id="KW-0469">Meiosis</keyword>
<evidence type="ECO:0000256" key="10">
    <source>
        <dbReference type="ARBA" id="ARBA00047984"/>
    </source>
</evidence>
<dbReference type="FunFam" id="3.40.50.300:FF:000008">
    <property type="entry name" value="ATP-dependent RNA helicase RhlB"/>
    <property type="match status" value="1"/>
</dbReference>
<evidence type="ECO:0000313" key="19">
    <source>
        <dbReference type="Ensembl" id="ENSCHIP00010015681.1"/>
    </source>
</evidence>
<evidence type="ECO:0000256" key="12">
    <source>
        <dbReference type="ARBA" id="ARBA00081176"/>
    </source>
</evidence>
<dbReference type="EC" id="3.6.4.13" evidence="3"/>
<feature type="short sequence motif" description="Q motif" evidence="13">
    <location>
        <begin position="237"/>
        <end position="265"/>
    </location>
</feature>
<keyword evidence="4 14" id="KW-0547">Nucleotide-binding</keyword>
<dbReference type="InterPro" id="IPR014014">
    <property type="entry name" value="RNA_helicase_DEAD_Q_motif"/>
</dbReference>
<dbReference type="GO" id="GO:0016787">
    <property type="term" value="F:hydrolase activity"/>
    <property type="evidence" value="ECO:0007669"/>
    <property type="project" value="UniProtKB-KW"/>
</dbReference>
<keyword evidence="6 14" id="KW-0347">Helicase</keyword>
<keyword evidence="5 14" id="KW-0378">Hydrolase</keyword>
<feature type="compositionally biased region" description="Polar residues" evidence="15">
    <location>
        <begin position="29"/>
        <end position="45"/>
    </location>
</feature>
<evidence type="ECO:0000256" key="1">
    <source>
        <dbReference type="ARBA" id="ARBA00004556"/>
    </source>
</evidence>
<keyword evidence="7 14" id="KW-0067">ATP-binding</keyword>
<dbReference type="GO" id="GO:0005524">
    <property type="term" value="F:ATP binding"/>
    <property type="evidence" value="ECO:0007669"/>
    <property type="project" value="UniProtKB-KW"/>
</dbReference>
<feature type="domain" description="Helicase C-terminal" evidence="17">
    <location>
        <begin position="479"/>
        <end position="624"/>
    </location>
</feature>
<comment type="similarity">
    <text evidence="2">Belongs to the DEAD box helicase family. DDX4/VASA subfamily.</text>
</comment>
<dbReference type="InterPro" id="IPR011545">
    <property type="entry name" value="DEAD/DEAH_box_helicase_dom"/>
</dbReference>
<dbReference type="Pfam" id="PF00270">
    <property type="entry name" value="DEAD"/>
    <property type="match status" value="1"/>
</dbReference>
<feature type="domain" description="Helicase ATP-binding" evidence="16">
    <location>
        <begin position="268"/>
        <end position="451"/>
    </location>
</feature>
<dbReference type="InterPro" id="IPR014001">
    <property type="entry name" value="Helicase_ATP-bd"/>
</dbReference>
<dbReference type="SUPFAM" id="SSF52540">
    <property type="entry name" value="P-loop containing nucleoside triphosphate hydrolases"/>
    <property type="match status" value="2"/>
</dbReference>
<feature type="domain" description="DEAD-box RNA helicase Q" evidence="18">
    <location>
        <begin position="237"/>
        <end position="265"/>
    </location>
</feature>
<comment type="subcellular location">
    <subcellularLocation>
        <location evidence="1">Cytoplasm</location>
        <location evidence="1">Perinuclear region</location>
    </subcellularLocation>
</comment>
<feature type="region of interest" description="Disordered" evidence="15">
    <location>
        <begin position="68"/>
        <end position="166"/>
    </location>
</feature>
<dbReference type="Gene3D" id="3.40.50.300">
    <property type="entry name" value="P-loop containing nucleotide triphosphate hydrolases"/>
    <property type="match status" value="2"/>
</dbReference>
<dbReference type="InterPro" id="IPR000629">
    <property type="entry name" value="RNA-helicase_DEAD-box_CS"/>
</dbReference>
<evidence type="ECO:0000256" key="14">
    <source>
        <dbReference type="RuleBase" id="RU000492"/>
    </source>
</evidence>
<dbReference type="GO" id="GO:0003676">
    <property type="term" value="F:nucleic acid binding"/>
    <property type="evidence" value="ECO:0007669"/>
    <property type="project" value="InterPro"/>
</dbReference>
<accession>A0A8C2P6X4</accession>
<dbReference type="AlphaFoldDB" id="A0A8C2P6X4"/>
<feature type="region of interest" description="Disordered" evidence="15">
    <location>
        <begin position="29"/>
        <end position="53"/>
    </location>
</feature>
<evidence type="ECO:0000256" key="5">
    <source>
        <dbReference type="ARBA" id="ARBA00022801"/>
    </source>
</evidence>
<organism evidence="19">
    <name type="scientific">Capra hircus</name>
    <name type="common">Goat</name>
    <dbReference type="NCBI Taxonomy" id="9925"/>
    <lineage>
        <taxon>Eukaryota</taxon>
        <taxon>Metazoa</taxon>
        <taxon>Chordata</taxon>
        <taxon>Craniata</taxon>
        <taxon>Vertebrata</taxon>
        <taxon>Euteleostomi</taxon>
        <taxon>Mammalia</taxon>
        <taxon>Eutheria</taxon>
        <taxon>Laurasiatheria</taxon>
        <taxon>Artiodactyla</taxon>
        <taxon>Ruminantia</taxon>
        <taxon>Pecora</taxon>
        <taxon>Bovidae</taxon>
        <taxon>Caprinae</taxon>
        <taxon>Capra</taxon>
    </lineage>
</organism>
<evidence type="ECO:0000259" key="16">
    <source>
        <dbReference type="PROSITE" id="PS51192"/>
    </source>
</evidence>
<dbReference type="CDD" id="cd18052">
    <property type="entry name" value="DEADc_DDX4"/>
    <property type="match status" value="1"/>
</dbReference>
<dbReference type="InterPro" id="IPR027417">
    <property type="entry name" value="P-loop_NTPase"/>
</dbReference>
<dbReference type="GO" id="GO:0048471">
    <property type="term" value="C:perinuclear region of cytoplasm"/>
    <property type="evidence" value="ECO:0007669"/>
    <property type="project" value="UniProtKB-SubCell"/>
</dbReference>
<evidence type="ECO:0000256" key="3">
    <source>
        <dbReference type="ARBA" id="ARBA00012552"/>
    </source>
</evidence>
<evidence type="ECO:0000256" key="11">
    <source>
        <dbReference type="ARBA" id="ARBA00065218"/>
    </source>
</evidence>
<keyword evidence="8" id="KW-0943">RNA-mediated gene silencing</keyword>
<dbReference type="SMART" id="SM00490">
    <property type="entry name" value="HELICc"/>
    <property type="match status" value="1"/>
</dbReference>
<reference evidence="19" key="1">
    <citation type="submission" date="2019-03" db="EMBL/GenBank/DDBJ databases">
        <title>Genome sequencing and reference-guided assembly of Black Bengal Goat (Capra hircus).</title>
        <authorList>
            <person name="Siddiki A.Z."/>
            <person name="Baten A."/>
            <person name="Billah M."/>
            <person name="Alam M.A.U."/>
            <person name="Shawrob K.S.M."/>
            <person name="Saha S."/>
            <person name="Chowdhury M."/>
            <person name="Rahman A.H."/>
            <person name="Stear M."/>
            <person name="Miah G."/>
            <person name="Das G.B."/>
            <person name="Hossain M.M."/>
            <person name="Kumkum M."/>
            <person name="Islam M.S."/>
            <person name="Mollah A.M."/>
            <person name="Ahsan A."/>
            <person name="Tusar F."/>
            <person name="Khan M.K.I."/>
        </authorList>
    </citation>
    <scope>NUCLEOTIDE SEQUENCE [LARGE SCALE GENOMIC DNA]</scope>
</reference>
<comment type="subunit">
    <text evidence="11">Found in a mRNP complex, at least composed of TDRD1, TDRD6, TDRD7 and DDX4. Interacts with RANBP9. Interacts with RANBP10. Interacts with PIWIL2 and MAEL. Interacts with BMAL1 and CLOCK. Interacts with Tex19.1 and, probably, Tex19.2. Interacts with RBM46.</text>
</comment>
<name>A0A8C2P6X4_CAPHI</name>
<evidence type="ECO:0000259" key="17">
    <source>
        <dbReference type="PROSITE" id="PS51194"/>
    </source>
</evidence>
<evidence type="ECO:0000256" key="15">
    <source>
        <dbReference type="SAM" id="MobiDB-lite"/>
    </source>
</evidence>
<dbReference type="PROSITE" id="PS51194">
    <property type="entry name" value="HELICASE_CTER"/>
    <property type="match status" value="1"/>
</dbReference>
<dbReference type="Pfam" id="PF00271">
    <property type="entry name" value="Helicase_C"/>
    <property type="match status" value="1"/>
</dbReference>
<evidence type="ECO:0000256" key="6">
    <source>
        <dbReference type="ARBA" id="ARBA00022806"/>
    </source>
</evidence>
<feature type="compositionally biased region" description="Gly residues" evidence="15">
    <location>
        <begin position="131"/>
        <end position="143"/>
    </location>
</feature>
<evidence type="ECO:0000259" key="18">
    <source>
        <dbReference type="PROSITE" id="PS51195"/>
    </source>
</evidence>
<reference evidence="19" key="2">
    <citation type="submission" date="2025-08" db="UniProtKB">
        <authorList>
            <consortium name="Ensembl"/>
        </authorList>
    </citation>
    <scope>IDENTIFICATION</scope>
</reference>
<dbReference type="PROSITE" id="PS00039">
    <property type="entry name" value="DEAD_ATP_HELICASE"/>
    <property type="match status" value="1"/>
</dbReference>
<dbReference type="PROSITE" id="PS51195">
    <property type="entry name" value="Q_MOTIF"/>
    <property type="match status" value="1"/>
</dbReference>
<proteinExistence type="inferred from homology"/>
<evidence type="ECO:0000256" key="9">
    <source>
        <dbReference type="ARBA" id="ARBA00023254"/>
    </source>
</evidence>
<protein>
    <recommendedName>
        <fullName evidence="3">RNA helicase</fullName>
        <ecNumber evidence="3">3.6.4.13</ecNumber>
    </recommendedName>
    <alternativeName>
        <fullName evidence="12">DEAD box protein 4</fullName>
    </alternativeName>
</protein>
<sequence length="650" mass="71512">MGDEDWEAEIIKPHVSSYVPVFEKDRYSSGANGDTFNRTLASSSEMGDGSSRRDHFMRNHFMRSGFASGRSLGNRGFSNNKFEEGDSSGFWRESSNDCEDNQTRNRGFSKRGGYQDGNDSEGSGSSRRGGRGSFRGCRGGFGLGSPNSNYEQDEGTQRSGGIFGSRRSALSGAGGYKGLNEEVITGSGKRPKVTYIPPPPPEDEDSIFAHYQTGINFDKYDTILVEVSGHDPPPAILTFEEANLCQTLNNNIAKAGYTKLTPVQKYSIPIIQGGRDLMACAQTGSGKTAAFLLPILAHMMRDGITASRFKELQEPECIIVAPTRELINQIYLEARKFSFGTCVRAVVTYGGTQLGHSIRQIVQGCNILCATPGRLMDIIGKEKIGLRQVKYLVLDEADRMLDMGFGPEMKKLISCPGMPSKEQRQTLMFSATFPEEIQRLAGEFLKSNYLFVAVGQVGGACRDVQQTILQVGQYSKREKLVEILRNIGDERTMVFVETKKKADFIATFLCQEKISTTSIHGDREQREREQALGDFRCGKCPVLVATSVAARGLDIENVQHVINFDLPSTIDEYVHRIGRTGRCGNTGRAISFFDLESDSHLAQPLVKVLSDAQQDVPAWLEEIAFSTYGPGFSGNARGNVFASVDTRKVS</sequence>
<comment type="catalytic activity">
    <reaction evidence="10">
        <text>ATP + H2O = ADP + phosphate + H(+)</text>
        <dbReference type="Rhea" id="RHEA:13065"/>
        <dbReference type="ChEBI" id="CHEBI:15377"/>
        <dbReference type="ChEBI" id="CHEBI:15378"/>
        <dbReference type="ChEBI" id="CHEBI:30616"/>
        <dbReference type="ChEBI" id="CHEBI:43474"/>
        <dbReference type="ChEBI" id="CHEBI:456216"/>
        <dbReference type="EC" id="3.6.4.13"/>
    </reaction>
</comment>
<evidence type="ECO:0000256" key="13">
    <source>
        <dbReference type="PROSITE-ProRule" id="PRU00552"/>
    </source>
</evidence>
<dbReference type="FunFam" id="3.40.50.300:FF:000397">
    <property type="entry name" value="Probable ATP-dependent RNA helicase DDX4"/>
    <property type="match status" value="1"/>
</dbReference>
<dbReference type="PANTHER" id="PTHR47958">
    <property type="entry name" value="ATP-DEPENDENT RNA HELICASE DBP3"/>
    <property type="match status" value="1"/>
</dbReference>
<dbReference type="GO" id="GO:0003724">
    <property type="term" value="F:RNA helicase activity"/>
    <property type="evidence" value="ECO:0007669"/>
    <property type="project" value="UniProtKB-EC"/>
</dbReference>
<evidence type="ECO:0000256" key="2">
    <source>
        <dbReference type="ARBA" id="ARBA00010132"/>
    </source>
</evidence>
<dbReference type="GO" id="GO:0051321">
    <property type="term" value="P:meiotic cell cycle"/>
    <property type="evidence" value="ECO:0007669"/>
    <property type="project" value="UniProtKB-KW"/>
</dbReference>
<dbReference type="SMART" id="SM00487">
    <property type="entry name" value="DEXDc"/>
    <property type="match status" value="1"/>
</dbReference>
<dbReference type="GO" id="GO:0031047">
    <property type="term" value="P:regulatory ncRNA-mediated gene silencing"/>
    <property type="evidence" value="ECO:0007669"/>
    <property type="project" value="UniProtKB-KW"/>
</dbReference>
<dbReference type="InterPro" id="IPR001650">
    <property type="entry name" value="Helicase_C-like"/>
</dbReference>
<evidence type="ECO:0000256" key="8">
    <source>
        <dbReference type="ARBA" id="ARBA00023158"/>
    </source>
</evidence>
<dbReference type="CDD" id="cd18787">
    <property type="entry name" value="SF2_C_DEAD"/>
    <property type="match status" value="1"/>
</dbReference>
<evidence type="ECO:0000256" key="4">
    <source>
        <dbReference type="ARBA" id="ARBA00022741"/>
    </source>
</evidence>
<dbReference type="PROSITE" id="PS51192">
    <property type="entry name" value="HELICASE_ATP_BIND_1"/>
    <property type="match status" value="1"/>
</dbReference>